<dbReference type="Proteomes" id="UP000887116">
    <property type="component" value="Unassembled WGS sequence"/>
</dbReference>
<dbReference type="AlphaFoldDB" id="A0A8X6FXV1"/>
<gene>
    <name evidence="1" type="primary">NCL1_34482</name>
    <name evidence="1" type="ORF">TNCT_492411</name>
</gene>
<keyword evidence="2" id="KW-1185">Reference proteome</keyword>
<dbReference type="EMBL" id="BMAO01003718">
    <property type="protein sequence ID" value="GFQ89789.1"/>
    <property type="molecule type" value="Genomic_DNA"/>
</dbReference>
<organism evidence="1 2">
    <name type="scientific">Trichonephila clavata</name>
    <name type="common">Joro spider</name>
    <name type="synonym">Nephila clavata</name>
    <dbReference type="NCBI Taxonomy" id="2740835"/>
    <lineage>
        <taxon>Eukaryota</taxon>
        <taxon>Metazoa</taxon>
        <taxon>Ecdysozoa</taxon>
        <taxon>Arthropoda</taxon>
        <taxon>Chelicerata</taxon>
        <taxon>Arachnida</taxon>
        <taxon>Araneae</taxon>
        <taxon>Araneomorphae</taxon>
        <taxon>Entelegynae</taxon>
        <taxon>Araneoidea</taxon>
        <taxon>Nephilidae</taxon>
        <taxon>Trichonephila</taxon>
    </lineage>
</organism>
<comment type="caution">
    <text evidence="1">The sequence shown here is derived from an EMBL/GenBank/DDBJ whole genome shotgun (WGS) entry which is preliminary data.</text>
</comment>
<evidence type="ECO:0000313" key="2">
    <source>
        <dbReference type="Proteomes" id="UP000887116"/>
    </source>
</evidence>
<name>A0A8X6FXV1_TRICU</name>
<protein>
    <submittedName>
        <fullName evidence="1">Uncharacterized protein</fullName>
    </submittedName>
</protein>
<evidence type="ECO:0000313" key="1">
    <source>
        <dbReference type="EMBL" id="GFQ89789.1"/>
    </source>
</evidence>
<sequence>MPAKFKAWLKAKLGFGGPVPYKTFTDEEDEVEPVVTYNCDYCDYQSHTQKGLRCHRITVHRIGVGLGRTLDTHGRPLAYFDVKGRSFLSCFEDAVWALILDHHELRGPKPVISASICINI</sequence>
<reference evidence="1" key="1">
    <citation type="submission" date="2020-07" db="EMBL/GenBank/DDBJ databases">
        <title>Multicomponent nature underlies the extraordinary mechanical properties of spider dragline silk.</title>
        <authorList>
            <person name="Kono N."/>
            <person name="Nakamura H."/>
            <person name="Mori M."/>
            <person name="Yoshida Y."/>
            <person name="Ohtoshi R."/>
            <person name="Malay A.D."/>
            <person name="Moran D.A.P."/>
            <person name="Tomita M."/>
            <person name="Numata K."/>
            <person name="Arakawa K."/>
        </authorList>
    </citation>
    <scope>NUCLEOTIDE SEQUENCE</scope>
</reference>
<accession>A0A8X6FXV1</accession>
<proteinExistence type="predicted"/>